<dbReference type="EMBL" id="KZ851939">
    <property type="protein sequence ID" value="RDH16373.1"/>
    <property type="molecule type" value="Genomic_DNA"/>
</dbReference>
<sequence length="265" mass="28737">MLAEVDDLELHVIVNDELHPISSSPNAAVKLAKQVYGNSLMLVNSWTERGGATMEMRMDNICCAMHGISLLLVSLSFVSSILAPKVASGQEILDDSEPKSTILSMLRFHIITQTISAGRKCKTLNKGHNWGGLVKAIELISNSNKFYSTQVVVDVDPDRSASRGAQADQPISLEADPSFAELEAAGATVTPSRHSHISELMHLYPKQLRGGDDKSSQRATLQPLAWRSPALTGKVARLSAETTKIIAIPRYMRGNAITKTLCTTT</sequence>
<protein>
    <submittedName>
        <fullName evidence="1">Uncharacterized protein</fullName>
    </submittedName>
</protein>
<accession>A0A370BLB6</accession>
<dbReference type="AlphaFoldDB" id="A0A370BLB6"/>
<reference evidence="1 2" key="1">
    <citation type="submission" date="2018-07" db="EMBL/GenBank/DDBJ databases">
        <title>Section-level genome sequencing of Aspergillus section Nigri to investigate inter- and intra-species variation.</title>
        <authorList>
            <consortium name="DOE Joint Genome Institute"/>
            <person name="Vesth T.C."/>
            <person name="Nybo J.L."/>
            <person name="Theobald S."/>
            <person name="Frisvad J.C."/>
            <person name="Larsen T.O."/>
            <person name="Nielsen K.F."/>
            <person name="Hoof J.B."/>
            <person name="Brandl J."/>
            <person name="Salamov A."/>
            <person name="Riley R."/>
            <person name="Gladden J.M."/>
            <person name="Phatale P."/>
            <person name="Nielsen M.T."/>
            <person name="Lyhne E.K."/>
            <person name="Kogle M.E."/>
            <person name="Strasser K."/>
            <person name="McDonnell E."/>
            <person name="Barry K."/>
            <person name="Clum A."/>
            <person name="Chen C."/>
            <person name="Nolan M."/>
            <person name="Sandor L."/>
            <person name="Kuo A."/>
            <person name="Lipzen A."/>
            <person name="Hainaut M."/>
            <person name="Drula E."/>
            <person name="Tsang A."/>
            <person name="Magnuson J.K."/>
            <person name="Henrissat B."/>
            <person name="Wiebenga A."/>
            <person name="Simmons B.A."/>
            <person name="Makela M.R."/>
            <person name="De vries R.P."/>
            <person name="Grigoriev I.V."/>
            <person name="Mortensen U.H."/>
            <person name="Baker S.E."/>
            <person name="Andersen M.R."/>
        </authorList>
    </citation>
    <scope>NUCLEOTIDE SEQUENCE [LARGE SCALE GENOMIC DNA]</scope>
    <source>
        <strain evidence="1 2">ATCC 13496</strain>
    </source>
</reference>
<proteinExistence type="predicted"/>
<evidence type="ECO:0000313" key="1">
    <source>
        <dbReference type="EMBL" id="RDH16373.1"/>
    </source>
</evidence>
<evidence type="ECO:0000313" key="2">
    <source>
        <dbReference type="Proteomes" id="UP000253845"/>
    </source>
</evidence>
<dbReference type="Proteomes" id="UP000253845">
    <property type="component" value="Unassembled WGS sequence"/>
</dbReference>
<organism evidence="1 2">
    <name type="scientific">Aspergillus niger ATCC 13496</name>
    <dbReference type="NCBI Taxonomy" id="1353008"/>
    <lineage>
        <taxon>Eukaryota</taxon>
        <taxon>Fungi</taxon>
        <taxon>Dikarya</taxon>
        <taxon>Ascomycota</taxon>
        <taxon>Pezizomycotina</taxon>
        <taxon>Eurotiomycetes</taxon>
        <taxon>Eurotiomycetidae</taxon>
        <taxon>Eurotiales</taxon>
        <taxon>Aspergillaceae</taxon>
        <taxon>Aspergillus</taxon>
        <taxon>Aspergillus subgen. Circumdati</taxon>
    </lineage>
</organism>
<name>A0A370BLB6_ASPNG</name>
<gene>
    <name evidence="1" type="ORF">M747DRAFT_317899</name>
</gene>
<dbReference type="VEuPathDB" id="FungiDB:M747DRAFT_317899"/>